<dbReference type="OrthoDB" id="5579595at2"/>
<evidence type="ECO:0000313" key="4">
    <source>
        <dbReference type="EMBL" id="GAL59662.1"/>
    </source>
</evidence>
<dbReference type="Proteomes" id="UP000029462">
    <property type="component" value="Unassembled WGS sequence"/>
</dbReference>
<dbReference type="EMBL" id="BBMZ01000021">
    <property type="protein sequence ID" value="GAL59662.1"/>
    <property type="molecule type" value="Genomic_DNA"/>
</dbReference>
<dbReference type="AlphaFoldDB" id="A0A090VWU3"/>
<evidence type="ECO:0000259" key="2">
    <source>
        <dbReference type="Pfam" id="PF06812"/>
    </source>
</evidence>
<dbReference type="InterPro" id="IPR021069">
    <property type="entry name" value="ImpA_C"/>
</dbReference>
<accession>A0A090VWU3</accession>
<dbReference type="PANTHER" id="PTHR37024:SF5">
    <property type="entry name" value="IMPA N-TERMINAL DOMAIN-CONTAINING PROTEIN"/>
    <property type="match status" value="1"/>
</dbReference>
<keyword evidence="5" id="KW-1185">Reference proteome</keyword>
<proteinExistence type="predicted"/>
<sequence>MKHIEPRHLRTGDDPRPFPDFIALRNEMSKLTHPARPDIDWKRVGQLSLSLFEKNGVELQTAAWYTLARSHLARVAGMHEGVNIIAAMLGHRWAQVWPQGNHPRADILCGLFQRLHKVFRTFTLNAEDYPQLRQLESTLDTLSDTLARQALQQVSQIAPLLQQVRHALMHVENASEPQRVYAIPPAQGANVETIHAIVPTEKRAGAFLSGMLTAFVLSAVGFAGWYSLARPDALSALPDDRALSRTPDASLTGWHQGMLTLQNLSERLNALDGQKGKYLTVSELKSQVFAATLAFNKTVPVEEQLRLMSEQQTPETIPEAQKRQARQHLQQLITDYFALTRGVTPRQQPSAAASRRAVSSG</sequence>
<feature type="transmembrane region" description="Helical" evidence="1">
    <location>
        <begin position="206"/>
        <end position="228"/>
    </location>
</feature>
<name>A0A090VWU3_PSEVU</name>
<dbReference type="STRING" id="1115515.EV102420_21_00970"/>
<organism evidence="4 5">
    <name type="scientific">Pseudescherichia vulneris NBRC 102420</name>
    <dbReference type="NCBI Taxonomy" id="1115515"/>
    <lineage>
        <taxon>Bacteria</taxon>
        <taxon>Pseudomonadati</taxon>
        <taxon>Pseudomonadota</taxon>
        <taxon>Gammaproteobacteria</taxon>
        <taxon>Enterobacterales</taxon>
        <taxon>Enterobacteriaceae</taxon>
        <taxon>Pseudescherichia</taxon>
    </lineage>
</organism>
<evidence type="ECO:0000259" key="3">
    <source>
        <dbReference type="Pfam" id="PF12486"/>
    </source>
</evidence>
<dbReference type="Pfam" id="PF06812">
    <property type="entry name" value="ImpA_N"/>
    <property type="match status" value="1"/>
</dbReference>
<keyword evidence="1" id="KW-1133">Transmembrane helix</keyword>
<dbReference type="eggNOG" id="COG3515">
    <property type="taxonomic scope" value="Bacteria"/>
</dbReference>
<evidence type="ECO:0008006" key="6">
    <source>
        <dbReference type="Google" id="ProtNLM"/>
    </source>
</evidence>
<dbReference type="RefSeq" id="WP_072015287.1">
    <property type="nucleotide sequence ID" value="NZ_BBMZ01000021.1"/>
</dbReference>
<feature type="domain" description="ImpA C-terminal" evidence="3">
    <location>
        <begin position="247"/>
        <end position="339"/>
    </location>
</feature>
<dbReference type="PANTHER" id="PTHR37024">
    <property type="entry name" value="TYPE VI SECRETION SYSTEM DUF2094 AND IMPA-RELATED DOMAIN PROTEIN"/>
    <property type="match status" value="1"/>
</dbReference>
<gene>
    <name evidence="4" type="ORF">EV102420_21_00970</name>
</gene>
<dbReference type="Pfam" id="PF12486">
    <property type="entry name" value="VasL"/>
    <property type="match status" value="1"/>
</dbReference>
<keyword evidence="1" id="KW-0812">Transmembrane</keyword>
<comment type="caution">
    <text evidence="4">The sequence shown here is derived from an EMBL/GenBank/DDBJ whole genome shotgun (WGS) entry which is preliminary data.</text>
</comment>
<protein>
    <recommendedName>
        <fullName evidence="6">ImpA N-terminal domain-containing protein</fullName>
    </recommendedName>
</protein>
<dbReference type="InterPro" id="IPR010657">
    <property type="entry name" value="ImpA_N"/>
</dbReference>
<reference evidence="4 5" key="1">
    <citation type="submission" date="2014-09" db="EMBL/GenBank/DDBJ databases">
        <title>Whole genome shotgun sequence of Escherichia vulneris NBRC 102420.</title>
        <authorList>
            <person name="Yoshida Y."/>
            <person name="Hosoyama A."/>
            <person name="Tsuchikane K."/>
            <person name="Ohji S."/>
            <person name="Ichikawa N."/>
            <person name="Kimura A."/>
            <person name="Yamazoe A."/>
            <person name="Ezaki T."/>
            <person name="Fujita N."/>
        </authorList>
    </citation>
    <scope>NUCLEOTIDE SEQUENCE [LARGE SCALE GENOMIC DNA]</scope>
    <source>
        <strain evidence="4 5">NBRC 102420</strain>
    </source>
</reference>
<evidence type="ECO:0000313" key="5">
    <source>
        <dbReference type="Proteomes" id="UP000029462"/>
    </source>
</evidence>
<evidence type="ECO:0000256" key="1">
    <source>
        <dbReference type="SAM" id="Phobius"/>
    </source>
</evidence>
<feature type="domain" description="ImpA N-terminal" evidence="2">
    <location>
        <begin position="11"/>
        <end position="107"/>
    </location>
</feature>
<keyword evidence="1" id="KW-0472">Membrane</keyword>